<keyword evidence="1" id="KW-1133">Transmembrane helix</keyword>
<name>A0A1Z2SCA9_VIBGA</name>
<gene>
    <name evidence="2" type="ORF">BSQ33_03120</name>
</gene>
<evidence type="ECO:0000256" key="1">
    <source>
        <dbReference type="SAM" id="Phobius"/>
    </source>
</evidence>
<evidence type="ECO:0000313" key="2">
    <source>
        <dbReference type="EMBL" id="ASA54816.1"/>
    </source>
</evidence>
<evidence type="ECO:0000313" key="3">
    <source>
        <dbReference type="Proteomes" id="UP000196708"/>
    </source>
</evidence>
<proteinExistence type="predicted"/>
<dbReference type="RefSeq" id="WP_021018927.1">
    <property type="nucleotide sequence ID" value="NZ_CP018835.1"/>
</dbReference>
<reference evidence="2 3" key="1">
    <citation type="submission" date="2016-12" db="EMBL/GenBank/DDBJ databases">
        <authorList>
            <person name="Song W.-J."/>
            <person name="Kurnit D.M."/>
        </authorList>
    </citation>
    <scope>NUCLEOTIDE SEQUENCE [LARGE SCALE GENOMIC DNA]</scope>
    <source>
        <strain evidence="2 3">ATCC 43942</strain>
    </source>
</reference>
<protein>
    <submittedName>
        <fullName evidence="2">Uncharacterized protein</fullName>
    </submittedName>
</protein>
<dbReference type="KEGG" id="vga:BSQ33_03120"/>
<dbReference type="EMBL" id="CP018835">
    <property type="protein sequence ID" value="ASA54816.1"/>
    <property type="molecule type" value="Genomic_DNA"/>
</dbReference>
<dbReference type="AlphaFoldDB" id="A0A1Z2SCA9"/>
<keyword evidence="1" id="KW-0812">Transmembrane</keyword>
<dbReference type="OrthoDB" id="9873465at2"/>
<feature type="transmembrane region" description="Helical" evidence="1">
    <location>
        <begin position="20"/>
        <end position="40"/>
    </location>
</feature>
<organism evidence="2 3">
    <name type="scientific">Vibrio gazogenes</name>
    <dbReference type="NCBI Taxonomy" id="687"/>
    <lineage>
        <taxon>Bacteria</taxon>
        <taxon>Pseudomonadati</taxon>
        <taxon>Pseudomonadota</taxon>
        <taxon>Gammaproteobacteria</taxon>
        <taxon>Vibrionales</taxon>
        <taxon>Vibrionaceae</taxon>
        <taxon>Vibrio</taxon>
    </lineage>
</organism>
<keyword evidence="1" id="KW-0472">Membrane</keyword>
<sequence>MLEFLKDCESLEQKGQLCPFSLAIICMMLADPTVSQLILIRFISQNGMNKVALTDKGDEHTLQRAMNPNKLMTS</sequence>
<dbReference type="Proteomes" id="UP000196708">
    <property type="component" value="Chromosome 1"/>
</dbReference>
<accession>A0A1Z2SCA9</accession>